<dbReference type="KEGG" id="mbq:K668_00145"/>
<protein>
    <submittedName>
        <fullName evidence="1">Uncharacterized protein</fullName>
    </submittedName>
</protein>
<dbReference type="EMBL" id="CP005933">
    <property type="protein sequence ID" value="AIA33621.1"/>
    <property type="molecule type" value="Genomic_DNA"/>
</dbReference>
<evidence type="ECO:0000313" key="2">
    <source>
        <dbReference type="Proteomes" id="UP000027182"/>
    </source>
</evidence>
<name>A0A059Y7J1_MYCBV</name>
<organism evidence="1 2">
    <name type="scientific">Mycoplasmopsis bovis CQ-W70</name>
    <dbReference type="NCBI Taxonomy" id="1316930"/>
    <lineage>
        <taxon>Bacteria</taxon>
        <taxon>Bacillati</taxon>
        <taxon>Mycoplasmatota</taxon>
        <taxon>Mycoplasmoidales</taxon>
        <taxon>Metamycoplasmataceae</taxon>
        <taxon>Mycoplasmopsis</taxon>
    </lineage>
</organism>
<proteinExistence type="predicted"/>
<dbReference type="InterPro" id="IPR058231">
    <property type="entry name" value="MG284-like_C"/>
</dbReference>
<gene>
    <name evidence="1" type="ORF">K668_00145</name>
</gene>
<dbReference type="Proteomes" id="UP000027182">
    <property type="component" value="Chromosome"/>
</dbReference>
<dbReference type="NCBIfam" id="NF045770">
    <property type="entry name" value="MPN403_MG284_C"/>
    <property type="match status" value="1"/>
</dbReference>
<dbReference type="HOGENOM" id="CLU_2106225_0_0_14"/>
<dbReference type="AlphaFoldDB" id="A0A059Y7J1"/>
<sequence>MNTTLYINNSTAEIPTKEKINIIKTLRLIDKEMDKAKLVREKFNNLLGHKDHSTENYRSRFVETLDYMNKENAEFIKKYFINQDEYSAKNNMSKSAYYRLRKEAIEEFVYYYITR</sequence>
<dbReference type="RefSeq" id="WP_013456151.1">
    <property type="nucleotide sequence ID" value="NZ_CP005933.1"/>
</dbReference>
<dbReference type="GeneID" id="31507392"/>
<evidence type="ECO:0000313" key="1">
    <source>
        <dbReference type="EMBL" id="AIA33621.1"/>
    </source>
</evidence>
<reference evidence="1 2" key="1">
    <citation type="submission" date="2013-04" db="EMBL/GenBank/DDBJ databases">
        <authorList>
            <person name="Lin L."/>
            <person name="Zeng Z."/>
            <person name="Xie J."/>
            <person name="Luo L."/>
            <person name="Yang Z."/>
            <person name="Liang W."/>
            <person name="Lin H."/>
            <person name="Dong C."/>
            <person name="Sun Y."/>
        </authorList>
    </citation>
    <scope>NUCLEOTIDE SEQUENCE [LARGE SCALE GENOMIC DNA]</scope>
    <source>
        <strain evidence="1 2">CQ-W70</strain>
    </source>
</reference>
<accession>A0A059Y7J1</accession>
<dbReference type="PATRIC" id="fig|1316930.3.peg.29"/>